<sequence length="296" mass="32173">MAGELAVDPPRVQRRAHGNLSVLHWGDARPRVALFHGRGQNAHTFDSVLLRLGEPAISVDLPGHGHSQWRPDHDYSPDGNAVALADLLDAHRDVEVCVGMSLGGLTLIRLAATRPELVPRCVLIDITPRDERAREVPQRSSEIALMRNQDTFESFEHLCAWAFNVLGTADAPALRRGLWHNSRPVEGGGRTWRSDRSPAARNATSSGELWRDATALPAGTRLLAASGAGVVTPLDAARLVAVNPGIEVRWIDTETHSIHSAEPDVVADEIRSQLAQGSPEAKFLISDRLKSANNRS</sequence>
<dbReference type="InterPro" id="IPR000073">
    <property type="entry name" value="AB_hydrolase_1"/>
</dbReference>
<dbReference type="InterPro" id="IPR029058">
    <property type="entry name" value="AB_hydrolase_fold"/>
</dbReference>
<name>A0ABW2N565_9ACTN</name>
<dbReference type="Pfam" id="PF00561">
    <property type="entry name" value="Abhydrolase_1"/>
    <property type="match status" value="1"/>
</dbReference>
<dbReference type="PANTHER" id="PTHR43194">
    <property type="entry name" value="HYDROLASE ALPHA/BETA FOLD FAMILY"/>
    <property type="match status" value="1"/>
</dbReference>
<comment type="caution">
    <text evidence="3">The sequence shown here is derived from an EMBL/GenBank/DDBJ whole genome shotgun (WGS) entry which is preliminary data.</text>
</comment>
<feature type="domain" description="AB hydrolase-1" evidence="2">
    <location>
        <begin position="31"/>
        <end position="222"/>
    </location>
</feature>
<keyword evidence="3" id="KW-0378">Hydrolase</keyword>
<accession>A0ABW2N565</accession>
<dbReference type="PANTHER" id="PTHR43194:SF2">
    <property type="entry name" value="PEROXISOMAL MEMBRANE PROTEIN LPX1"/>
    <property type="match status" value="1"/>
</dbReference>
<gene>
    <name evidence="3" type="ORF">ACFQO6_19400</name>
</gene>
<keyword evidence="4" id="KW-1185">Reference proteome</keyword>
<evidence type="ECO:0000256" key="1">
    <source>
        <dbReference type="SAM" id="MobiDB-lite"/>
    </source>
</evidence>
<protein>
    <submittedName>
        <fullName evidence="3">Alpha/beta fold hydrolase</fullName>
    </submittedName>
</protein>
<feature type="region of interest" description="Disordered" evidence="1">
    <location>
        <begin position="185"/>
        <end position="206"/>
    </location>
</feature>
<dbReference type="Proteomes" id="UP001596524">
    <property type="component" value="Unassembled WGS sequence"/>
</dbReference>
<dbReference type="RefSeq" id="WP_255889129.1">
    <property type="nucleotide sequence ID" value="NZ_JAFMZM010000001.1"/>
</dbReference>
<dbReference type="GO" id="GO:0016787">
    <property type="term" value="F:hydrolase activity"/>
    <property type="evidence" value="ECO:0007669"/>
    <property type="project" value="UniProtKB-KW"/>
</dbReference>
<evidence type="ECO:0000313" key="4">
    <source>
        <dbReference type="Proteomes" id="UP001596524"/>
    </source>
</evidence>
<evidence type="ECO:0000313" key="3">
    <source>
        <dbReference type="EMBL" id="MFC7362444.1"/>
    </source>
</evidence>
<proteinExistence type="predicted"/>
<dbReference type="InterPro" id="IPR050228">
    <property type="entry name" value="Carboxylesterase_BioH"/>
</dbReference>
<dbReference type="Gene3D" id="3.40.50.1820">
    <property type="entry name" value="alpha/beta hydrolase"/>
    <property type="match status" value="1"/>
</dbReference>
<dbReference type="SUPFAM" id="SSF53474">
    <property type="entry name" value="alpha/beta-Hydrolases"/>
    <property type="match status" value="1"/>
</dbReference>
<reference evidence="4" key="1">
    <citation type="journal article" date="2019" name="Int. J. Syst. Evol. Microbiol.">
        <title>The Global Catalogue of Microorganisms (GCM) 10K type strain sequencing project: providing services to taxonomists for standard genome sequencing and annotation.</title>
        <authorList>
            <consortium name="The Broad Institute Genomics Platform"/>
            <consortium name="The Broad Institute Genome Sequencing Center for Infectious Disease"/>
            <person name="Wu L."/>
            <person name="Ma J."/>
        </authorList>
    </citation>
    <scope>NUCLEOTIDE SEQUENCE [LARGE SCALE GENOMIC DNA]</scope>
    <source>
        <strain evidence="4">FCH27</strain>
    </source>
</reference>
<evidence type="ECO:0000259" key="2">
    <source>
        <dbReference type="Pfam" id="PF00561"/>
    </source>
</evidence>
<dbReference type="EMBL" id="JBHTCH010000025">
    <property type="protein sequence ID" value="MFC7362444.1"/>
    <property type="molecule type" value="Genomic_DNA"/>
</dbReference>
<organism evidence="3 4">
    <name type="scientific">Nocardioides astragali</name>
    <dbReference type="NCBI Taxonomy" id="1776736"/>
    <lineage>
        <taxon>Bacteria</taxon>
        <taxon>Bacillati</taxon>
        <taxon>Actinomycetota</taxon>
        <taxon>Actinomycetes</taxon>
        <taxon>Propionibacteriales</taxon>
        <taxon>Nocardioidaceae</taxon>
        <taxon>Nocardioides</taxon>
    </lineage>
</organism>